<dbReference type="GO" id="GO:0006950">
    <property type="term" value="P:response to stress"/>
    <property type="evidence" value="ECO:0007669"/>
    <property type="project" value="TreeGrafter"/>
</dbReference>
<dbReference type="InterPro" id="IPR023187">
    <property type="entry name" value="Tscrpt_reg_MarR-type_CS"/>
</dbReference>
<proteinExistence type="predicted"/>
<protein>
    <submittedName>
        <fullName evidence="6">Winged helix-turn-helix transcriptional regulator</fullName>
    </submittedName>
</protein>
<dbReference type="InterPro" id="IPR036390">
    <property type="entry name" value="WH_DNA-bd_sf"/>
</dbReference>
<feature type="compositionally biased region" description="Basic and acidic residues" evidence="4">
    <location>
        <begin position="178"/>
        <end position="188"/>
    </location>
</feature>
<feature type="region of interest" description="Disordered" evidence="4">
    <location>
        <begin position="1"/>
        <end position="26"/>
    </location>
</feature>
<dbReference type="SMART" id="SM00347">
    <property type="entry name" value="HTH_MARR"/>
    <property type="match status" value="1"/>
</dbReference>
<accession>A0A927G6X2</accession>
<sequence length="188" mass="20668">MLSKIDQEKGGTHVEQHAEREDLADPDPRRWATGRLLFAVARRIERDWNAHLASWDLNHAGFPVLMHLIGAPLSQRALAQASGVTEQTMSRVVARLERSGYVTRGADPADRRRHTVRITEAGRTAGLAAARRRPAEDLATRGLDDEQIGALREVLLTMLRSSAPDDPDLDLPGPAGHGDGRRAPADER</sequence>
<dbReference type="GO" id="GO:0003677">
    <property type="term" value="F:DNA binding"/>
    <property type="evidence" value="ECO:0007669"/>
    <property type="project" value="UniProtKB-KW"/>
</dbReference>
<feature type="region of interest" description="Disordered" evidence="4">
    <location>
        <begin position="162"/>
        <end position="188"/>
    </location>
</feature>
<dbReference type="Gene3D" id="1.10.10.10">
    <property type="entry name" value="Winged helix-like DNA-binding domain superfamily/Winged helix DNA-binding domain"/>
    <property type="match status" value="1"/>
</dbReference>
<keyword evidence="1" id="KW-0805">Transcription regulation</keyword>
<reference evidence="6" key="1">
    <citation type="journal article" date="2018" name="Curr. Microbiol.">
        <title>Cellulosimicrobium arenosum sp. nov., Isolated from Marine Sediment Sand.</title>
        <authorList>
            <person name="Oh M."/>
            <person name="Kim J.H."/>
            <person name="Yoon J.H."/>
            <person name="Schumann P."/>
            <person name="Kim W."/>
        </authorList>
    </citation>
    <scope>NUCLEOTIDE SEQUENCE</scope>
    <source>
        <strain evidence="6">KCTC 49039</strain>
    </source>
</reference>
<dbReference type="PROSITE" id="PS50995">
    <property type="entry name" value="HTH_MARR_2"/>
    <property type="match status" value="1"/>
</dbReference>
<evidence type="ECO:0000256" key="2">
    <source>
        <dbReference type="ARBA" id="ARBA00023125"/>
    </source>
</evidence>
<dbReference type="AlphaFoldDB" id="A0A927G6X2"/>
<dbReference type="PANTHER" id="PTHR33164:SF43">
    <property type="entry name" value="HTH-TYPE TRANSCRIPTIONAL REPRESSOR YETL"/>
    <property type="match status" value="1"/>
</dbReference>
<evidence type="ECO:0000313" key="6">
    <source>
        <dbReference type="EMBL" id="MBD8077532.1"/>
    </source>
</evidence>
<name>A0A927G6X2_9MICO</name>
<evidence type="ECO:0000256" key="4">
    <source>
        <dbReference type="SAM" id="MobiDB-lite"/>
    </source>
</evidence>
<keyword evidence="2" id="KW-0238">DNA-binding</keyword>
<dbReference type="Pfam" id="PF12802">
    <property type="entry name" value="MarR_2"/>
    <property type="match status" value="1"/>
</dbReference>
<dbReference type="Proteomes" id="UP000610846">
    <property type="component" value="Unassembled WGS sequence"/>
</dbReference>
<evidence type="ECO:0000259" key="5">
    <source>
        <dbReference type="PROSITE" id="PS50995"/>
    </source>
</evidence>
<dbReference type="SUPFAM" id="SSF46785">
    <property type="entry name" value="Winged helix' DNA-binding domain"/>
    <property type="match status" value="1"/>
</dbReference>
<dbReference type="PROSITE" id="PS01117">
    <property type="entry name" value="HTH_MARR_1"/>
    <property type="match status" value="1"/>
</dbReference>
<dbReference type="EMBL" id="JACYHB010000001">
    <property type="protein sequence ID" value="MBD8077532.1"/>
    <property type="molecule type" value="Genomic_DNA"/>
</dbReference>
<organism evidence="6 7">
    <name type="scientific">Cellulosimicrobium arenosum</name>
    <dbReference type="NCBI Taxonomy" id="2708133"/>
    <lineage>
        <taxon>Bacteria</taxon>
        <taxon>Bacillati</taxon>
        <taxon>Actinomycetota</taxon>
        <taxon>Actinomycetes</taxon>
        <taxon>Micrococcales</taxon>
        <taxon>Promicromonosporaceae</taxon>
        <taxon>Cellulosimicrobium</taxon>
    </lineage>
</organism>
<keyword evidence="3" id="KW-0804">Transcription</keyword>
<dbReference type="RefSeq" id="WP_191827125.1">
    <property type="nucleotide sequence ID" value="NZ_JACYHB010000001.1"/>
</dbReference>
<dbReference type="PRINTS" id="PR00598">
    <property type="entry name" value="HTHMARR"/>
</dbReference>
<dbReference type="GO" id="GO:0003700">
    <property type="term" value="F:DNA-binding transcription factor activity"/>
    <property type="evidence" value="ECO:0007669"/>
    <property type="project" value="InterPro"/>
</dbReference>
<gene>
    <name evidence="6" type="ORF">IF651_00455</name>
</gene>
<evidence type="ECO:0000256" key="1">
    <source>
        <dbReference type="ARBA" id="ARBA00023015"/>
    </source>
</evidence>
<dbReference type="InterPro" id="IPR036388">
    <property type="entry name" value="WH-like_DNA-bd_sf"/>
</dbReference>
<evidence type="ECO:0000256" key="3">
    <source>
        <dbReference type="ARBA" id="ARBA00023163"/>
    </source>
</evidence>
<keyword evidence="7" id="KW-1185">Reference proteome</keyword>
<feature type="domain" description="HTH marR-type" evidence="5">
    <location>
        <begin position="30"/>
        <end position="160"/>
    </location>
</feature>
<evidence type="ECO:0000313" key="7">
    <source>
        <dbReference type="Proteomes" id="UP000610846"/>
    </source>
</evidence>
<dbReference type="InterPro" id="IPR039422">
    <property type="entry name" value="MarR/SlyA-like"/>
</dbReference>
<dbReference type="InterPro" id="IPR000835">
    <property type="entry name" value="HTH_MarR-typ"/>
</dbReference>
<dbReference type="PANTHER" id="PTHR33164">
    <property type="entry name" value="TRANSCRIPTIONAL REGULATOR, MARR FAMILY"/>
    <property type="match status" value="1"/>
</dbReference>
<comment type="caution">
    <text evidence="6">The sequence shown here is derived from an EMBL/GenBank/DDBJ whole genome shotgun (WGS) entry which is preliminary data.</text>
</comment>
<reference evidence="6" key="2">
    <citation type="submission" date="2020-09" db="EMBL/GenBank/DDBJ databases">
        <authorList>
            <person name="Yu Y."/>
        </authorList>
    </citation>
    <scope>NUCLEOTIDE SEQUENCE</scope>
    <source>
        <strain evidence="6">KCTC 49039</strain>
    </source>
</reference>